<dbReference type="GO" id="GO:0009231">
    <property type="term" value="P:riboflavin biosynthetic process"/>
    <property type="evidence" value="ECO:0007669"/>
    <property type="project" value="UniProtKB-UniPathway"/>
</dbReference>
<dbReference type="EC" id="3.5.4.26" evidence="15"/>
<dbReference type="Pfam" id="PF00383">
    <property type="entry name" value="dCMP_cyt_deam_1"/>
    <property type="match status" value="1"/>
</dbReference>
<dbReference type="NCBIfam" id="TIGR00227">
    <property type="entry name" value="ribD_Cterm"/>
    <property type="match status" value="1"/>
</dbReference>
<sequence length="367" mass="40732">MQDTDYMKLALELAKKGLGYVNPNPMVGAIIVKEGVIIGQGYHEKYGQLHAERNALNHLSTSPKDATLYVTLEPCCHYGKTSPCTKAIIESKIKRVVVGSTDPNPLVRGRGIKILRENNIDVTEDICKEECDKLNEVFFHYINTKIPYVIMKYAMTMDGKIATYTGKSRWITGETARKQVHLDRHRYTAIMVGVNTVILDNPLLTCRLNQGKTPIRIICDTNLRTPLRTKLILTARKIHTIIATSCIEEAKREPYLKAGCELITVEKADGHINLCELMKQLGKMGIDSVLLEGGAALGWSALQCGIVNKLQCYISPKLFGGKGAESPIGGEGIKDPQSAFWLKNRTITQLGEDILIEGEVSYPCLQE</sequence>
<evidence type="ECO:0000313" key="21">
    <source>
        <dbReference type="Proteomes" id="UP000216411"/>
    </source>
</evidence>
<dbReference type="InterPro" id="IPR002125">
    <property type="entry name" value="CMP_dCMP_dom"/>
</dbReference>
<dbReference type="OrthoDB" id="9800865at2"/>
<dbReference type="Gene3D" id="3.40.430.10">
    <property type="entry name" value="Dihydrofolate Reductase, subunit A"/>
    <property type="match status" value="1"/>
</dbReference>
<accession>A0A371JAN9</accession>
<feature type="binding site" evidence="17">
    <location>
        <position position="292"/>
    </location>
    <ligand>
        <name>substrate</name>
    </ligand>
</feature>
<evidence type="ECO:0000259" key="19">
    <source>
        <dbReference type="PROSITE" id="PS51747"/>
    </source>
</evidence>
<keyword evidence="7 15" id="KW-0479">Metal-binding</keyword>
<keyword evidence="6 15" id="KW-0686">Riboflavin biosynthesis</keyword>
<feature type="binding site" evidence="18">
    <location>
        <position position="84"/>
    </location>
    <ligand>
        <name>Zn(2+)</name>
        <dbReference type="ChEBI" id="CHEBI:29105"/>
        <note>catalytic</note>
    </ligand>
</feature>
<feature type="binding site" evidence="17">
    <location>
        <position position="207"/>
    </location>
    <ligand>
        <name>substrate</name>
    </ligand>
</feature>
<proteinExistence type="inferred from homology"/>
<dbReference type="GO" id="GO:0008270">
    <property type="term" value="F:zinc ion binding"/>
    <property type="evidence" value="ECO:0007669"/>
    <property type="project" value="InterPro"/>
</dbReference>
<comment type="pathway">
    <text evidence="2 15">Cofactor biosynthesis; riboflavin biosynthesis; 5-amino-6-(D-ribitylamino)uracil from GTP: step 2/4.</text>
</comment>
<dbReference type="Proteomes" id="UP000216411">
    <property type="component" value="Unassembled WGS sequence"/>
</dbReference>
<dbReference type="SUPFAM" id="SSF53597">
    <property type="entry name" value="Dihydrofolate reductase-like"/>
    <property type="match status" value="1"/>
</dbReference>
<comment type="catalytic activity">
    <reaction evidence="13 15">
        <text>5-amino-6-(5-phospho-D-ribitylamino)uracil + NADP(+) = 5-amino-6-(5-phospho-D-ribosylamino)uracil + NADPH + H(+)</text>
        <dbReference type="Rhea" id="RHEA:17845"/>
        <dbReference type="ChEBI" id="CHEBI:15378"/>
        <dbReference type="ChEBI" id="CHEBI:57783"/>
        <dbReference type="ChEBI" id="CHEBI:58349"/>
        <dbReference type="ChEBI" id="CHEBI:58421"/>
        <dbReference type="ChEBI" id="CHEBI:58453"/>
        <dbReference type="EC" id="1.1.1.193"/>
    </reaction>
</comment>
<dbReference type="Gene3D" id="3.40.140.10">
    <property type="entry name" value="Cytidine Deaminase, domain 2"/>
    <property type="match status" value="1"/>
</dbReference>
<dbReference type="PANTHER" id="PTHR38011">
    <property type="entry name" value="DIHYDROFOLATE REDUCTASE FAMILY PROTEIN (AFU_ORTHOLOGUE AFUA_8G06820)"/>
    <property type="match status" value="1"/>
</dbReference>
<dbReference type="NCBIfam" id="TIGR00326">
    <property type="entry name" value="eubact_ribD"/>
    <property type="match status" value="1"/>
</dbReference>
<dbReference type="GO" id="GO:0050661">
    <property type="term" value="F:NADP binding"/>
    <property type="evidence" value="ECO:0007669"/>
    <property type="project" value="InterPro"/>
</dbReference>
<evidence type="ECO:0000256" key="2">
    <source>
        <dbReference type="ARBA" id="ARBA00004882"/>
    </source>
</evidence>
<feature type="binding site" evidence="17">
    <location>
        <position position="196"/>
    </location>
    <ligand>
        <name>NADP(+)</name>
        <dbReference type="ChEBI" id="CHEBI:58349"/>
    </ligand>
</feature>
<dbReference type="PROSITE" id="PS00903">
    <property type="entry name" value="CYT_DCMP_DEAMINASES_1"/>
    <property type="match status" value="1"/>
</dbReference>
<dbReference type="GO" id="GO:0008703">
    <property type="term" value="F:5-amino-6-(5-phosphoribosylamino)uracil reductase activity"/>
    <property type="evidence" value="ECO:0007669"/>
    <property type="project" value="UniProtKB-EC"/>
</dbReference>
<comment type="caution">
    <text evidence="20">The sequence shown here is derived from an EMBL/GenBank/DDBJ whole genome shotgun (WGS) entry which is preliminary data.</text>
</comment>
<evidence type="ECO:0000256" key="6">
    <source>
        <dbReference type="ARBA" id="ARBA00022619"/>
    </source>
</evidence>
<evidence type="ECO:0000256" key="4">
    <source>
        <dbReference type="ARBA" id="ARBA00005259"/>
    </source>
</evidence>
<feature type="binding site" evidence="17">
    <location>
        <position position="221"/>
    </location>
    <ligand>
        <name>NADP(+)</name>
        <dbReference type="ChEBI" id="CHEBI:58349"/>
    </ligand>
</feature>
<dbReference type="PIRSF" id="PIRSF006769">
    <property type="entry name" value="RibD"/>
    <property type="match status" value="1"/>
</dbReference>
<dbReference type="FunFam" id="3.40.140.10:FF:000025">
    <property type="entry name" value="Riboflavin biosynthesis protein RibD"/>
    <property type="match status" value="1"/>
</dbReference>
<evidence type="ECO:0000256" key="17">
    <source>
        <dbReference type="PIRSR" id="PIRSR006769-2"/>
    </source>
</evidence>
<comment type="catalytic activity">
    <reaction evidence="14 15">
        <text>2,5-diamino-6-hydroxy-4-(5-phosphoribosylamino)-pyrimidine + H2O + H(+) = 5-amino-6-(5-phospho-D-ribosylamino)uracil + NH4(+)</text>
        <dbReference type="Rhea" id="RHEA:21868"/>
        <dbReference type="ChEBI" id="CHEBI:15377"/>
        <dbReference type="ChEBI" id="CHEBI:15378"/>
        <dbReference type="ChEBI" id="CHEBI:28938"/>
        <dbReference type="ChEBI" id="CHEBI:58453"/>
        <dbReference type="ChEBI" id="CHEBI:58614"/>
        <dbReference type="EC" id="3.5.4.26"/>
    </reaction>
</comment>
<dbReference type="EMBL" id="NOKA02000062">
    <property type="protein sequence ID" value="RDY29825.1"/>
    <property type="molecule type" value="Genomic_DNA"/>
</dbReference>
<comment type="pathway">
    <text evidence="3 15">Cofactor biosynthesis; riboflavin biosynthesis; 5-amino-6-(D-ribitylamino)uracil from GTP: step 3/4.</text>
</comment>
<dbReference type="RefSeq" id="WP_094378104.1">
    <property type="nucleotide sequence ID" value="NZ_NOKA02000062.1"/>
</dbReference>
<evidence type="ECO:0000256" key="1">
    <source>
        <dbReference type="ARBA" id="ARBA00002151"/>
    </source>
</evidence>
<keyword evidence="11 15" id="KW-0560">Oxidoreductase</keyword>
<organism evidence="20 21">
    <name type="scientific">Lachnotalea glycerini</name>
    <dbReference type="NCBI Taxonomy" id="1763509"/>
    <lineage>
        <taxon>Bacteria</taxon>
        <taxon>Bacillati</taxon>
        <taxon>Bacillota</taxon>
        <taxon>Clostridia</taxon>
        <taxon>Lachnospirales</taxon>
        <taxon>Lachnospiraceae</taxon>
        <taxon>Lachnotalea</taxon>
    </lineage>
</organism>
<keyword evidence="21" id="KW-1185">Reference proteome</keyword>
<protein>
    <recommendedName>
        <fullName evidence="15">Riboflavin biosynthesis protein RibD</fullName>
    </recommendedName>
    <domain>
        <recommendedName>
            <fullName evidence="15">Diaminohydroxyphosphoribosylaminopyrimidine deaminase</fullName>
            <shortName evidence="15">DRAP deaminase</shortName>
            <ecNumber evidence="15">3.5.4.26</ecNumber>
        </recommendedName>
        <alternativeName>
            <fullName evidence="15">Riboflavin-specific deaminase</fullName>
        </alternativeName>
    </domain>
    <domain>
        <recommendedName>
            <fullName evidence="15">5-amino-6-(5-phosphoribosylamino)uracil reductase</fullName>
            <ecNumber evidence="15">1.1.1.193</ecNumber>
        </recommendedName>
        <alternativeName>
            <fullName evidence="15">HTP reductase</fullName>
        </alternativeName>
    </domain>
</protein>
<evidence type="ECO:0000256" key="14">
    <source>
        <dbReference type="ARBA" id="ARBA00049886"/>
    </source>
</evidence>
<evidence type="ECO:0000256" key="9">
    <source>
        <dbReference type="ARBA" id="ARBA00022833"/>
    </source>
</evidence>
<feature type="binding site" evidence="17">
    <location>
        <begin position="294"/>
        <end position="300"/>
    </location>
    <ligand>
        <name>NADP(+)</name>
        <dbReference type="ChEBI" id="CHEBI:58349"/>
    </ligand>
</feature>
<evidence type="ECO:0000256" key="12">
    <source>
        <dbReference type="ARBA" id="ARBA00023268"/>
    </source>
</evidence>
<name>A0A371JAN9_9FIRM</name>
<dbReference type="SUPFAM" id="SSF53927">
    <property type="entry name" value="Cytidine deaminase-like"/>
    <property type="match status" value="1"/>
</dbReference>
<feature type="binding site" evidence="17">
    <location>
        <position position="204"/>
    </location>
    <ligand>
        <name>substrate</name>
    </ligand>
</feature>
<dbReference type="InterPro" id="IPR050765">
    <property type="entry name" value="Riboflavin_Biosynth_HTPR"/>
</dbReference>
<feature type="binding site" evidence="17">
    <location>
        <position position="170"/>
    </location>
    <ligand>
        <name>NADP(+)</name>
        <dbReference type="ChEBI" id="CHEBI:58349"/>
    </ligand>
</feature>
<comment type="function">
    <text evidence="1 15">Converts 2,5-diamino-6-(ribosylamino)-4(3h)-pyrimidinone 5'-phosphate into 5-amino-6-(ribosylamino)-2,4(1h,3h)-pyrimidinedione 5'-phosphate.</text>
</comment>
<evidence type="ECO:0000256" key="10">
    <source>
        <dbReference type="ARBA" id="ARBA00022857"/>
    </source>
</evidence>
<feature type="binding site" evidence="18">
    <location>
        <position position="50"/>
    </location>
    <ligand>
        <name>Zn(2+)</name>
        <dbReference type="ChEBI" id="CHEBI:29105"/>
        <note>catalytic</note>
    </ligand>
</feature>
<feature type="domain" description="CMP/dCMP-type deaminase" evidence="19">
    <location>
        <begin position="1"/>
        <end position="114"/>
    </location>
</feature>
<feature type="binding site" evidence="17">
    <location>
        <position position="184"/>
    </location>
    <ligand>
        <name>substrate</name>
    </ligand>
</feature>
<comment type="similarity">
    <text evidence="5 15">In the C-terminal section; belongs to the HTP reductase family.</text>
</comment>
<evidence type="ECO:0000256" key="11">
    <source>
        <dbReference type="ARBA" id="ARBA00023002"/>
    </source>
</evidence>
<evidence type="ECO:0000256" key="13">
    <source>
        <dbReference type="ARBA" id="ARBA00049861"/>
    </source>
</evidence>
<dbReference type="PROSITE" id="PS51747">
    <property type="entry name" value="CYT_DCMP_DEAMINASES_2"/>
    <property type="match status" value="1"/>
</dbReference>
<feature type="binding site" evidence="17">
    <location>
        <position position="200"/>
    </location>
    <ligand>
        <name>NADP(+)</name>
        <dbReference type="ChEBI" id="CHEBI:58349"/>
    </ligand>
</feature>
<feature type="binding site" evidence="18">
    <location>
        <position position="75"/>
    </location>
    <ligand>
        <name>Zn(2+)</name>
        <dbReference type="ChEBI" id="CHEBI:29105"/>
        <note>catalytic</note>
    </ligand>
</feature>
<keyword evidence="10 15" id="KW-0521">NADP</keyword>
<evidence type="ECO:0000256" key="18">
    <source>
        <dbReference type="PIRSR" id="PIRSR006769-3"/>
    </source>
</evidence>
<evidence type="ECO:0000256" key="5">
    <source>
        <dbReference type="ARBA" id="ARBA00007417"/>
    </source>
</evidence>
<gene>
    <name evidence="20" type="primary">ribD</name>
    <name evidence="20" type="ORF">CG710_017890</name>
</gene>
<dbReference type="InterPro" id="IPR016193">
    <property type="entry name" value="Cytidine_deaminase-like"/>
</dbReference>
<evidence type="ECO:0000256" key="15">
    <source>
        <dbReference type="PIRNR" id="PIRNR006769"/>
    </source>
</evidence>
<evidence type="ECO:0000256" key="3">
    <source>
        <dbReference type="ARBA" id="ARBA00004910"/>
    </source>
</evidence>
<dbReference type="UniPathway" id="UPA00275">
    <property type="reaction ID" value="UER00401"/>
</dbReference>
<reference evidence="20 21" key="1">
    <citation type="journal article" date="2017" name="Genome Announc.">
        <title>Draft Genome Sequence of a Sporulating and Motile Strain of Lachnotalea glycerini Isolated from Water in Quebec City, Canada.</title>
        <authorList>
            <person name="Maheux A.F."/>
            <person name="Boudreau D.K."/>
            <person name="Berube E."/>
            <person name="Boissinot M."/>
            <person name="Raymond F."/>
            <person name="Brodeur S."/>
            <person name="Corbeil J."/>
            <person name="Isabel S."/>
            <person name="Omar R.F."/>
            <person name="Bergeron M.G."/>
        </authorList>
    </citation>
    <scope>NUCLEOTIDE SEQUENCE [LARGE SCALE GENOMIC DNA]</scope>
    <source>
        <strain evidence="20 21">CCRI-19302</strain>
    </source>
</reference>
<comment type="similarity">
    <text evidence="4 15">In the N-terminal section; belongs to the cytidine and deoxycytidylate deaminase family.</text>
</comment>
<evidence type="ECO:0000256" key="7">
    <source>
        <dbReference type="ARBA" id="ARBA00022723"/>
    </source>
</evidence>
<comment type="cofactor">
    <cofactor evidence="15 18">
        <name>Zn(2+)</name>
        <dbReference type="ChEBI" id="CHEBI:29105"/>
    </cofactor>
    <text evidence="15 18">Binds 1 zinc ion.</text>
</comment>
<feature type="binding site" evidence="17">
    <location>
        <position position="154"/>
    </location>
    <ligand>
        <name>NADP(+)</name>
        <dbReference type="ChEBI" id="CHEBI:58349"/>
    </ligand>
</feature>
<feature type="active site" description="Proton donor" evidence="16">
    <location>
        <position position="52"/>
    </location>
</feature>
<dbReference type="PANTHER" id="PTHR38011:SF7">
    <property type="entry name" value="2,5-DIAMINO-6-RIBOSYLAMINO-4(3H)-PYRIMIDINONE 5'-PHOSPHATE REDUCTASE"/>
    <property type="match status" value="1"/>
</dbReference>
<keyword evidence="12" id="KW-0511">Multifunctional enzyme</keyword>
<evidence type="ECO:0000313" key="20">
    <source>
        <dbReference type="EMBL" id="RDY29825.1"/>
    </source>
</evidence>
<dbReference type="EC" id="1.1.1.193" evidence="15"/>
<dbReference type="InterPro" id="IPR016192">
    <property type="entry name" value="APOBEC/CMP_deaminase_Zn-bd"/>
</dbReference>
<feature type="binding site" evidence="17">
    <location>
        <position position="168"/>
    </location>
    <ligand>
        <name>substrate</name>
    </ligand>
</feature>
<dbReference type="CDD" id="cd01284">
    <property type="entry name" value="Riboflavin_deaminase-reductase"/>
    <property type="match status" value="1"/>
</dbReference>
<keyword evidence="9 15" id="KW-0862">Zinc</keyword>
<dbReference type="InterPro" id="IPR024072">
    <property type="entry name" value="DHFR-like_dom_sf"/>
</dbReference>
<dbReference type="InterPro" id="IPR011549">
    <property type="entry name" value="RibD_C"/>
</dbReference>
<dbReference type="InterPro" id="IPR004794">
    <property type="entry name" value="Eubact_RibD"/>
</dbReference>
<dbReference type="Pfam" id="PF01872">
    <property type="entry name" value="RibD_C"/>
    <property type="match status" value="1"/>
</dbReference>
<dbReference type="AlphaFoldDB" id="A0A371JAN9"/>
<evidence type="ECO:0000256" key="8">
    <source>
        <dbReference type="ARBA" id="ARBA00022801"/>
    </source>
</evidence>
<keyword evidence="8 15" id="KW-0378">Hydrolase</keyword>
<dbReference type="GO" id="GO:0008835">
    <property type="term" value="F:diaminohydroxyphosphoribosylaminopyrimidine deaminase activity"/>
    <property type="evidence" value="ECO:0007669"/>
    <property type="project" value="UniProtKB-EC"/>
</dbReference>
<evidence type="ECO:0000256" key="16">
    <source>
        <dbReference type="PIRSR" id="PIRSR006769-1"/>
    </source>
</evidence>
<dbReference type="InterPro" id="IPR002734">
    <property type="entry name" value="RibDG_C"/>
</dbReference>